<keyword evidence="4 10" id="KW-1134">Transmembrane beta strand</keyword>
<evidence type="ECO:0000256" key="1">
    <source>
        <dbReference type="ARBA" id="ARBA00004571"/>
    </source>
</evidence>
<keyword evidence="8 15" id="KW-0675">Receptor</keyword>
<dbReference type="RefSeq" id="WP_189533753.1">
    <property type="nucleotide sequence ID" value="NZ_BMYX01000010.1"/>
</dbReference>
<evidence type="ECO:0000313" key="16">
    <source>
        <dbReference type="Proteomes" id="UP000645257"/>
    </source>
</evidence>
<dbReference type="PROSITE" id="PS52016">
    <property type="entry name" value="TONB_DEPENDENT_REC_3"/>
    <property type="match status" value="1"/>
</dbReference>
<feature type="chain" id="PRO_5037550312" evidence="12">
    <location>
        <begin position="22"/>
        <end position="639"/>
    </location>
</feature>
<dbReference type="EMBL" id="BMYX01000010">
    <property type="protein sequence ID" value="GGY16245.1"/>
    <property type="molecule type" value="Genomic_DNA"/>
</dbReference>
<dbReference type="GO" id="GO:0009279">
    <property type="term" value="C:cell outer membrane"/>
    <property type="evidence" value="ECO:0007669"/>
    <property type="project" value="UniProtKB-SubCell"/>
</dbReference>
<dbReference type="AlphaFoldDB" id="A0A918UAA5"/>
<accession>A0A918UAA5</accession>
<feature type="domain" description="TonB-dependent receptor-like beta-barrel" evidence="13">
    <location>
        <begin position="199"/>
        <end position="599"/>
    </location>
</feature>
<evidence type="ECO:0000259" key="14">
    <source>
        <dbReference type="Pfam" id="PF07715"/>
    </source>
</evidence>
<dbReference type="Pfam" id="PF07715">
    <property type="entry name" value="Plug"/>
    <property type="match status" value="1"/>
</dbReference>
<feature type="domain" description="TonB-dependent receptor plug" evidence="14">
    <location>
        <begin position="58"/>
        <end position="144"/>
    </location>
</feature>
<keyword evidence="12" id="KW-0732">Signal</keyword>
<dbReference type="GO" id="GO:0015344">
    <property type="term" value="F:siderophore uptake transmembrane transporter activity"/>
    <property type="evidence" value="ECO:0007669"/>
    <property type="project" value="TreeGrafter"/>
</dbReference>
<evidence type="ECO:0000256" key="10">
    <source>
        <dbReference type="PROSITE-ProRule" id="PRU01360"/>
    </source>
</evidence>
<dbReference type="InterPro" id="IPR036942">
    <property type="entry name" value="Beta-barrel_TonB_sf"/>
</dbReference>
<evidence type="ECO:0000313" key="15">
    <source>
        <dbReference type="EMBL" id="GGY16245.1"/>
    </source>
</evidence>
<comment type="caution">
    <text evidence="15">The sequence shown here is derived from an EMBL/GenBank/DDBJ whole genome shotgun (WGS) entry which is preliminary data.</text>
</comment>
<keyword evidence="6 11" id="KW-0798">TonB box</keyword>
<dbReference type="CDD" id="cd01347">
    <property type="entry name" value="ligand_gated_channel"/>
    <property type="match status" value="1"/>
</dbReference>
<sequence length="639" mass="69224">MRDLLRFIPLPAVLAVTQAFAADLRPVYIGDEVVVTAVRSRQPLRVETDPRAPRQPVPAADGAGLLKSIPGFSVARKGGESGDPVLRGLGGSRLAIQADGAFLYGGCGGRMDPPTAYLFPDAWDKVTVVKGPQSVTMGAPLIAGAVDFERRTAPFDEAGARLSGGLMAGSGDRNEVYADAAFGARYGYLRVLGTRNHGGDYRDGAGRKVHSSYRRESQTLIAGFTPDSATLIELTVDKSRGQAAYADRGMDGSRFDREAWSLKAERRNLADWLTAVRLNIGHSNVDHVMDNYTLRPWTPAAKRAAMNPVREVDTGKAAAELQLGDLSLTVGVDTLRDRHEWIRNRVSQSDQASDNTGVFAEGRLPLGDSGTLVSGLRRDLTRTTYDSTPQSAAGRVRDYELESGFARYEHRSGAWTGYAGFGQAMRAPDYWEDGIAARQHPEKLRQLDIGALYQAKDVKASLSAFAGRIDNYILRQTGVGYRNVNAWHHGLEADISWEFLPSWTATGTLAWVHADNLSDRRPLAQTTPLQGTLGVGYDNGAWSAGALWRLAARQDRIASGQGGIVGLDNGETAGFGILSLNAGWQIDRHNKLTAGVDNVFNRVYAEAVSKGGVPIPGYESTGKVNEPGRTLWVKWQGTW</sequence>
<reference evidence="15" key="1">
    <citation type="journal article" date="2014" name="Int. J. Syst. Evol. Microbiol.">
        <title>Complete genome sequence of Corynebacterium casei LMG S-19264T (=DSM 44701T), isolated from a smear-ripened cheese.</title>
        <authorList>
            <consortium name="US DOE Joint Genome Institute (JGI-PGF)"/>
            <person name="Walter F."/>
            <person name="Albersmeier A."/>
            <person name="Kalinowski J."/>
            <person name="Ruckert C."/>
        </authorList>
    </citation>
    <scope>NUCLEOTIDE SEQUENCE</scope>
    <source>
        <strain evidence="15">KCTC 32182</strain>
    </source>
</reference>
<dbReference type="Gene3D" id="2.170.130.10">
    <property type="entry name" value="TonB-dependent receptor, plug domain"/>
    <property type="match status" value="1"/>
</dbReference>
<dbReference type="PANTHER" id="PTHR30069">
    <property type="entry name" value="TONB-DEPENDENT OUTER MEMBRANE RECEPTOR"/>
    <property type="match status" value="1"/>
</dbReference>
<protein>
    <submittedName>
        <fullName evidence="15">TonB-dependent copper receptor</fullName>
    </submittedName>
</protein>
<keyword evidence="9 10" id="KW-0998">Cell outer membrane</keyword>
<dbReference type="Gene3D" id="2.40.170.20">
    <property type="entry name" value="TonB-dependent receptor, beta-barrel domain"/>
    <property type="match status" value="1"/>
</dbReference>
<dbReference type="Pfam" id="PF00593">
    <property type="entry name" value="TonB_dep_Rec_b-barrel"/>
    <property type="match status" value="1"/>
</dbReference>
<name>A0A918UAA5_9NEIS</name>
<gene>
    <name evidence="15" type="ORF">GCM10011289_19350</name>
</gene>
<evidence type="ECO:0000256" key="5">
    <source>
        <dbReference type="ARBA" id="ARBA00022692"/>
    </source>
</evidence>
<evidence type="ECO:0000256" key="2">
    <source>
        <dbReference type="ARBA" id="ARBA00009810"/>
    </source>
</evidence>
<dbReference type="SUPFAM" id="SSF56935">
    <property type="entry name" value="Porins"/>
    <property type="match status" value="1"/>
</dbReference>
<evidence type="ECO:0000256" key="12">
    <source>
        <dbReference type="SAM" id="SignalP"/>
    </source>
</evidence>
<dbReference type="InterPro" id="IPR010100">
    <property type="entry name" value="TonB-dep_Cu_rcpt"/>
</dbReference>
<keyword evidence="7 10" id="KW-0472">Membrane</keyword>
<keyword evidence="5 10" id="KW-0812">Transmembrane</keyword>
<evidence type="ECO:0000259" key="13">
    <source>
        <dbReference type="Pfam" id="PF00593"/>
    </source>
</evidence>
<reference evidence="15" key="2">
    <citation type="submission" date="2020-09" db="EMBL/GenBank/DDBJ databases">
        <authorList>
            <person name="Sun Q."/>
            <person name="Kim S."/>
        </authorList>
    </citation>
    <scope>NUCLEOTIDE SEQUENCE</scope>
    <source>
        <strain evidence="15">KCTC 32182</strain>
    </source>
</reference>
<dbReference type="GO" id="GO:0044718">
    <property type="term" value="P:siderophore transmembrane transport"/>
    <property type="evidence" value="ECO:0007669"/>
    <property type="project" value="TreeGrafter"/>
</dbReference>
<dbReference type="InterPro" id="IPR039426">
    <property type="entry name" value="TonB-dep_rcpt-like"/>
</dbReference>
<proteinExistence type="inferred from homology"/>
<feature type="signal peptide" evidence="12">
    <location>
        <begin position="1"/>
        <end position="21"/>
    </location>
</feature>
<evidence type="ECO:0000256" key="11">
    <source>
        <dbReference type="RuleBase" id="RU003357"/>
    </source>
</evidence>
<dbReference type="NCBIfam" id="TIGR01778">
    <property type="entry name" value="TonB-copper"/>
    <property type="match status" value="1"/>
</dbReference>
<evidence type="ECO:0000256" key="9">
    <source>
        <dbReference type="ARBA" id="ARBA00023237"/>
    </source>
</evidence>
<evidence type="ECO:0000256" key="3">
    <source>
        <dbReference type="ARBA" id="ARBA00022448"/>
    </source>
</evidence>
<keyword evidence="3 10" id="KW-0813">Transport</keyword>
<organism evidence="15 16">
    <name type="scientific">Paludibacterium paludis</name>
    <dbReference type="NCBI Taxonomy" id="1225769"/>
    <lineage>
        <taxon>Bacteria</taxon>
        <taxon>Pseudomonadati</taxon>
        <taxon>Pseudomonadota</taxon>
        <taxon>Betaproteobacteria</taxon>
        <taxon>Neisseriales</taxon>
        <taxon>Chromobacteriaceae</taxon>
        <taxon>Paludibacterium</taxon>
    </lineage>
</organism>
<dbReference type="InterPro" id="IPR037066">
    <property type="entry name" value="Plug_dom_sf"/>
</dbReference>
<dbReference type="InterPro" id="IPR000531">
    <property type="entry name" value="Beta-barrel_TonB"/>
</dbReference>
<evidence type="ECO:0000256" key="6">
    <source>
        <dbReference type="ARBA" id="ARBA00023077"/>
    </source>
</evidence>
<evidence type="ECO:0000256" key="7">
    <source>
        <dbReference type="ARBA" id="ARBA00023136"/>
    </source>
</evidence>
<dbReference type="PANTHER" id="PTHR30069:SF49">
    <property type="entry name" value="OUTER MEMBRANE PROTEIN C"/>
    <property type="match status" value="1"/>
</dbReference>
<comment type="similarity">
    <text evidence="2 10 11">Belongs to the TonB-dependent receptor family.</text>
</comment>
<dbReference type="Proteomes" id="UP000645257">
    <property type="component" value="Unassembled WGS sequence"/>
</dbReference>
<evidence type="ECO:0000256" key="4">
    <source>
        <dbReference type="ARBA" id="ARBA00022452"/>
    </source>
</evidence>
<comment type="subcellular location">
    <subcellularLocation>
        <location evidence="1 10">Cell outer membrane</location>
        <topology evidence="1 10">Multi-pass membrane protein</topology>
    </subcellularLocation>
</comment>
<dbReference type="InterPro" id="IPR012910">
    <property type="entry name" value="Plug_dom"/>
</dbReference>
<keyword evidence="16" id="KW-1185">Reference proteome</keyword>
<evidence type="ECO:0000256" key="8">
    <source>
        <dbReference type="ARBA" id="ARBA00023170"/>
    </source>
</evidence>